<dbReference type="PANTHER" id="PTHR37017">
    <property type="entry name" value="AB HYDROLASE-1 DOMAIN-CONTAINING PROTEIN-RELATED"/>
    <property type="match status" value="1"/>
</dbReference>
<accession>A0ABR0KHQ9</accession>
<feature type="domain" description="AB hydrolase-1" evidence="1">
    <location>
        <begin position="11"/>
        <end position="252"/>
    </location>
</feature>
<name>A0ABR0KHQ9_9EURO</name>
<dbReference type="Pfam" id="PF12697">
    <property type="entry name" value="Abhydrolase_6"/>
    <property type="match status" value="1"/>
</dbReference>
<sequence>MSSPEALNVTFVLVPGSFTIPAEYDKVEGLLKDRGHKVKPVSLLSANDGTRMPPATVEEDTAHIREELLSVLDAQRHNVVMCVHSYSGVPGSSALRGLSKPDRLAAGKDTSVLGIVYVGSFLPVVGQSLRDILGEAMPEPYKTGFPGEYMPAISSEMAAFIFNDVEDQSEMAKYYAMMTRHSSNSYGGKCTYAAWMDVQSVQIIPEKDVILPVHVQEAMYERAVKDGGKVKRVFLEGAGHCPNVSRPQLVVDELVGLVQA</sequence>
<dbReference type="Proteomes" id="UP001345013">
    <property type="component" value="Unassembled WGS sequence"/>
</dbReference>
<reference evidence="2 3" key="1">
    <citation type="submission" date="2023-08" db="EMBL/GenBank/DDBJ databases">
        <title>Black Yeasts Isolated from many extreme environments.</title>
        <authorList>
            <person name="Coleine C."/>
            <person name="Stajich J.E."/>
            <person name="Selbmann L."/>
        </authorList>
    </citation>
    <scope>NUCLEOTIDE SEQUENCE [LARGE SCALE GENOMIC DNA]</scope>
    <source>
        <strain evidence="2 3">CCFEE 5885</strain>
    </source>
</reference>
<evidence type="ECO:0000313" key="2">
    <source>
        <dbReference type="EMBL" id="KAK5096470.1"/>
    </source>
</evidence>
<keyword evidence="3" id="KW-1185">Reference proteome</keyword>
<dbReference type="Gene3D" id="3.40.50.1820">
    <property type="entry name" value="alpha/beta hydrolase"/>
    <property type="match status" value="1"/>
</dbReference>
<dbReference type="InterPro" id="IPR000073">
    <property type="entry name" value="AB_hydrolase_1"/>
</dbReference>
<dbReference type="SUPFAM" id="SSF53474">
    <property type="entry name" value="alpha/beta-Hydrolases"/>
    <property type="match status" value="1"/>
</dbReference>
<dbReference type="InterPro" id="IPR029058">
    <property type="entry name" value="AB_hydrolase_fold"/>
</dbReference>
<protein>
    <recommendedName>
        <fullName evidence="1">AB hydrolase-1 domain-containing protein</fullName>
    </recommendedName>
</protein>
<proteinExistence type="predicted"/>
<comment type="caution">
    <text evidence="2">The sequence shown here is derived from an EMBL/GenBank/DDBJ whole genome shotgun (WGS) entry which is preliminary data.</text>
</comment>
<dbReference type="PANTHER" id="PTHR37017:SF13">
    <property type="entry name" value="AB HYDROLASE-1 DOMAIN-CONTAINING PROTEIN"/>
    <property type="match status" value="1"/>
</dbReference>
<evidence type="ECO:0000259" key="1">
    <source>
        <dbReference type="Pfam" id="PF12697"/>
    </source>
</evidence>
<organism evidence="2 3">
    <name type="scientific">Lithohypha guttulata</name>
    <dbReference type="NCBI Taxonomy" id="1690604"/>
    <lineage>
        <taxon>Eukaryota</taxon>
        <taxon>Fungi</taxon>
        <taxon>Dikarya</taxon>
        <taxon>Ascomycota</taxon>
        <taxon>Pezizomycotina</taxon>
        <taxon>Eurotiomycetes</taxon>
        <taxon>Chaetothyriomycetidae</taxon>
        <taxon>Chaetothyriales</taxon>
        <taxon>Trichomeriaceae</taxon>
        <taxon>Lithohypha</taxon>
    </lineage>
</organism>
<gene>
    <name evidence="2" type="ORF">LTR24_002535</name>
</gene>
<dbReference type="InterPro" id="IPR052897">
    <property type="entry name" value="Sec-Metab_Biosynth_Hydrolase"/>
</dbReference>
<evidence type="ECO:0000313" key="3">
    <source>
        <dbReference type="Proteomes" id="UP001345013"/>
    </source>
</evidence>
<dbReference type="EMBL" id="JAVRRG010000022">
    <property type="protein sequence ID" value="KAK5096470.1"/>
    <property type="molecule type" value="Genomic_DNA"/>
</dbReference>